<dbReference type="Gene3D" id="3.30.700.10">
    <property type="entry name" value="Glycoprotein, Type 4 Pilin"/>
    <property type="match status" value="1"/>
</dbReference>
<evidence type="ECO:0000313" key="4">
    <source>
        <dbReference type="EMBL" id="EDY17394.1"/>
    </source>
</evidence>
<keyword evidence="2" id="KW-0732">Signal</keyword>
<name>B4D840_9BACT</name>
<dbReference type="AlphaFoldDB" id="B4D840"/>
<feature type="chain" id="PRO_5002802952" description="Type II secretion system protein GspG C-terminal domain-containing protein" evidence="2">
    <location>
        <begin position="23"/>
        <end position="214"/>
    </location>
</feature>
<dbReference type="EMBL" id="ABVL01000020">
    <property type="protein sequence ID" value="EDY17394.1"/>
    <property type="molecule type" value="Genomic_DNA"/>
</dbReference>
<dbReference type="eggNOG" id="ENOG50344HT">
    <property type="taxonomic scope" value="Bacteria"/>
</dbReference>
<feature type="compositionally biased region" description="Low complexity" evidence="1">
    <location>
        <begin position="46"/>
        <end position="85"/>
    </location>
</feature>
<dbReference type="InParanoid" id="B4D840"/>
<keyword evidence="5" id="KW-1185">Reference proteome</keyword>
<feature type="signal peptide" evidence="2">
    <location>
        <begin position="1"/>
        <end position="22"/>
    </location>
</feature>
<comment type="caution">
    <text evidence="4">The sequence shown here is derived from an EMBL/GenBank/DDBJ whole genome shotgun (WGS) entry which is preliminary data.</text>
</comment>
<feature type="domain" description="Type II secretion system protein GspG C-terminal" evidence="3">
    <location>
        <begin position="116"/>
        <end position="210"/>
    </location>
</feature>
<feature type="region of interest" description="Disordered" evidence="1">
    <location>
        <begin position="26"/>
        <end position="110"/>
    </location>
</feature>
<gene>
    <name evidence="4" type="ORF">CfE428DRAFT_5080</name>
</gene>
<dbReference type="InterPro" id="IPR013545">
    <property type="entry name" value="T2SS_protein-GspG_C"/>
</dbReference>
<dbReference type="SUPFAM" id="SSF54523">
    <property type="entry name" value="Pili subunits"/>
    <property type="match status" value="1"/>
</dbReference>
<protein>
    <recommendedName>
        <fullName evidence="3">Type II secretion system protein GspG C-terminal domain-containing protein</fullName>
    </recommendedName>
</protein>
<evidence type="ECO:0000256" key="2">
    <source>
        <dbReference type="SAM" id="SignalP"/>
    </source>
</evidence>
<dbReference type="Pfam" id="PF08334">
    <property type="entry name" value="T2SSG"/>
    <property type="match status" value="1"/>
</dbReference>
<accession>B4D840</accession>
<reference evidence="4 5" key="1">
    <citation type="journal article" date="2011" name="J. Bacteriol.">
        <title>Genome sequence of Chthoniobacter flavus Ellin428, an aerobic heterotrophic soil bacterium.</title>
        <authorList>
            <person name="Kant R."/>
            <person name="van Passel M.W."/>
            <person name="Palva A."/>
            <person name="Lucas S."/>
            <person name="Lapidus A."/>
            <person name="Glavina Del Rio T."/>
            <person name="Dalin E."/>
            <person name="Tice H."/>
            <person name="Bruce D."/>
            <person name="Goodwin L."/>
            <person name="Pitluck S."/>
            <person name="Larimer F.W."/>
            <person name="Land M.L."/>
            <person name="Hauser L."/>
            <person name="Sangwan P."/>
            <person name="de Vos W.M."/>
            <person name="Janssen P.H."/>
            <person name="Smidt H."/>
        </authorList>
    </citation>
    <scope>NUCLEOTIDE SEQUENCE [LARGE SCALE GENOMIC DNA]</scope>
    <source>
        <strain evidence="4 5">Ellin428</strain>
    </source>
</reference>
<dbReference type="Proteomes" id="UP000005824">
    <property type="component" value="Unassembled WGS sequence"/>
</dbReference>
<dbReference type="STRING" id="497964.CfE428DRAFT_5080"/>
<organism evidence="4 5">
    <name type="scientific">Chthoniobacter flavus Ellin428</name>
    <dbReference type="NCBI Taxonomy" id="497964"/>
    <lineage>
        <taxon>Bacteria</taxon>
        <taxon>Pseudomonadati</taxon>
        <taxon>Verrucomicrobiota</taxon>
        <taxon>Spartobacteria</taxon>
        <taxon>Chthoniobacterales</taxon>
        <taxon>Chthoniobacteraceae</taxon>
        <taxon>Chthoniobacter</taxon>
    </lineage>
</organism>
<proteinExistence type="predicted"/>
<dbReference type="InterPro" id="IPR045584">
    <property type="entry name" value="Pilin-like"/>
</dbReference>
<evidence type="ECO:0000313" key="5">
    <source>
        <dbReference type="Proteomes" id="UP000005824"/>
    </source>
</evidence>
<evidence type="ECO:0000259" key="3">
    <source>
        <dbReference type="Pfam" id="PF08334"/>
    </source>
</evidence>
<sequence>MKSQVRVIVACGLVLIAAIWFATTSKRDTASPESAITPKPNGTQESPTGKSATASTSSPSSTGQTAKQKPGPTGPGQVTPPSSILPSPPSPAAASTNSNPPSKPLSYVAPPVPQETAEALTDLNKVSLMVRDYRTLMGENPVGTNAEIMKAILGANPKGAKLGPPEGQSLNGSGELVDRWGTPYFFHQLSGTQMEIWSAGPDRKMGTSDDLIQR</sequence>
<evidence type="ECO:0000256" key="1">
    <source>
        <dbReference type="SAM" id="MobiDB-lite"/>
    </source>
</evidence>